<sequence>MSKKRLNEIARELGISSKEVVAKALELGFEVKSHASSVDEASAKRLADSFAKKA</sequence>
<protein>
    <submittedName>
        <fullName evidence="2">Translation initiation factor IF-2 N-terminal domain-containing protein</fullName>
    </submittedName>
</protein>
<dbReference type="Proteomes" id="UP001152877">
    <property type="component" value="Unassembled WGS sequence"/>
</dbReference>
<accession>A0A9X4RQE0</accession>
<dbReference type="EMBL" id="JANFMI010000020">
    <property type="protein sequence ID" value="MDG4516541.1"/>
    <property type="molecule type" value="Genomic_DNA"/>
</dbReference>
<organism evidence="2 3">
    <name type="scientific">Streptococcus suis</name>
    <dbReference type="NCBI Taxonomy" id="1307"/>
    <lineage>
        <taxon>Bacteria</taxon>
        <taxon>Bacillati</taxon>
        <taxon>Bacillota</taxon>
        <taxon>Bacilli</taxon>
        <taxon>Lactobacillales</taxon>
        <taxon>Streptococcaceae</taxon>
        <taxon>Streptococcus</taxon>
    </lineage>
</organism>
<reference evidence="2" key="1">
    <citation type="submission" date="2022-07" db="EMBL/GenBank/DDBJ databases">
        <title>Whole Genome Sequencing of Streptococcus suis.</title>
        <authorList>
            <person name="Dai X."/>
            <person name="Huang J."/>
            <person name="Wang L."/>
        </authorList>
    </citation>
    <scope>NUCLEOTIDE SEQUENCE</scope>
    <source>
        <strain evidence="2">HDJ11</strain>
    </source>
</reference>
<dbReference type="Pfam" id="PF04760">
    <property type="entry name" value="IF2_N"/>
    <property type="match status" value="1"/>
</dbReference>
<proteinExistence type="predicted"/>
<gene>
    <name evidence="2" type="ORF">NOL11_06135</name>
</gene>
<evidence type="ECO:0000313" key="2">
    <source>
        <dbReference type="EMBL" id="MDG4516541.1"/>
    </source>
</evidence>
<dbReference type="InterPro" id="IPR006847">
    <property type="entry name" value="IF2_N"/>
</dbReference>
<keyword evidence="2" id="KW-0648">Protein biosynthesis</keyword>
<comment type="caution">
    <text evidence="2">The sequence shown here is derived from an EMBL/GenBank/DDBJ whole genome shotgun (WGS) entry which is preliminary data.</text>
</comment>
<dbReference type="AlphaFoldDB" id="A0A9X4RQE0"/>
<dbReference type="RefSeq" id="WP_277948438.1">
    <property type="nucleotide sequence ID" value="NZ_JANFMI010000020.1"/>
</dbReference>
<name>A0A9X4RQE0_STRSU</name>
<evidence type="ECO:0000259" key="1">
    <source>
        <dbReference type="Pfam" id="PF04760"/>
    </source>
</evidence>
<feature type="domain" description="Translation initiation factor IF-2 N-terminal" evidence="1">
    <location>
        <begin position="1"/>
        <end position="51"/>
    </location>
</feature>
<feature type="non-terminal residue" evidence="2">
    <location>
        <position position="54"/>
    </location>
</feature>
<keyword evidence="2" id="KW-0396">Initiation factor</keyword>
<evidence type="ECO:0000313" key="3">
    <source>
        <dbReference type="Proteomes" id="UP001152877"/>
    </source>
</evidence>
<dbReference type="Gene3D" id="1.10.10.2480">
    <property type="match status" value="1"/>
</dbReference>
<dbReference type="GO" id="GO:0003743">
    <property type="term" value="F:translation initiation factor activity"/>
    <property type="evidence" value="ECO:0007669"/>
    <property type="project" value="UniProtKB-KW"/>
</dbReference>